<feature type="compositionally biased region" description="Basic and acidic residues" evidence="3">
    <location>
        <begin position="451"/>
        <end position="465"/>
    </location>
</feature>
<evidence type="ECO:0000313" key="6">
    <source>
        <dbReference type="Proteomes" id="UP001153620"/>
    </source>
</evidence>
<feature type="compositionally biased region" description="Acidic residues" evidence="3">
    <location>
        <begin position="77"/>
        <end position="86"/>
    </location>
</feature>
<keyword evidence="2" id="KW-0175">Coiled coil</keyword>
<comment type="similarity">
    <text evidence="1">Belongs to the MFAP1 family.</text>
</comment>
<feature type="compositionally biased region" description="Basic and acidic residues" evidence="3">
    <location>
        <begin position="218"/>
        <end position="255"/>
    </location>
</feature>
<feature type="region of interest" description="Disordered" evidence="3">
    <location>
        <begin position="1"/>
        <end position="21"/>
    </location>
</feature>
<feature type="region of interest" description="Disordered" evidence="3">
    <location>
        <begin position="446"/>
        <end position="465"/>
    </location>
</feature>
<dbReference type="InterPro" id="IPR009730">
    <property type="entry name" value="MFAP1_C"/>
</dbReference>
<name>A0A9N9RYB6_9DIPT</name>
<sequence>MLSTQSTAGAIPVKNEKGEISMQKVKVHRYISGKKPQYAKNVSSEESSEEEDFIDNKKSIVINKVKELGNQHQEDVKSDDDSEAEIDDPRLRRLQAASRYDDPDERLERHKRFVHKPQRVDSSSSSSSDDEEQERNEIQYDSSNEVRRTRRFSIQSESESDSDASDAEIERRRQMLRQKVLQQKREEEVLTKEAEQKSESSSSETSEYEEGSESEAENEPRIKPQFVRKTDRTTIIEKEKDLIKQKQMEQEAKRQAKERRRYTLKMVEESIKNDLESQKAEKDPHINDVKTDDENDELEYEAWKLRELKRIKRERDEREQTEKEREEIDRLRNMTEEERRKELQINPKEVTNKTSKGKYKFLQKYYHRGAFYLDREENVLTQDFSSPTLEDHFDKTLLPKVMQVKNFGRCGRTKYTHLVDQDTTKFDSPWMAETSNNINFIQSKAAGMKQTFDRPTYKREKNKKD</sequence>
<accession>A0A9N9RYB6</accession>
<dbReference type="OrthoDB" id="1111734at2759"/>
<feature type="coiled-coil region" evidence="2">
    <location>
        <begin position="304"/>
        <end position="341"/>
    </location>
</feature>
<feature type="compositionally biased region" description="Basic and acidic residues" evidence="3">
    <location>
        <begin position="274"/>
        <end position="292"/>
    </location>
</feature>
<feature type="region of interest" description="Disordered" evidence="3">
    <location>
        <begin position="65"/>
        <end position="260"/>
    </location>
</feature>
<evidence type="ECO:0000259" key="4">
    <source>
        <dbReference type="Pfam" id="PF06991"/>
    </source>
</evidence>
<dbReference type="PANTHER" id="PTHR15327">
    <property type="entry name" value="MICROFIBRIL-ASSOCIATED PROTEIN"/>
    <property type="match status" value="1"/>
</dbReference>
<feature type="region of interest" description="Disordered" evidence="3">
    <location>
        <begin position="274"/>
        <end position="293"/>
    </location>
</feature>
<gene>
    <name evidence="5" type="ORF">CHIRRI_LOCUS8967</name>
</gene>
<evidence type="ECO:0000313" key="5">
    <source>
        <dbReference type="EMBL" id="CAG9806102.1"/>
    </source>
</evidence>
<organism evidence="5 6">
    <name type="scientific">Chironomus riparius</name>
    <dbReference type="NCBI Taxonomy" id="315576"/>
    <lineage>
        <taxon>Eukaryota</taxon>
        <taxon>Metazoa</taxon>
        <taxon>Ecdysozoa</taxon>
        <taxon>Arthropoda</taxon>
        <taxon>Hexapoda</taxon>
        <taxon>Insecta</taxon>
        <taxon>Pterygota</taxon>
        <taxon>Neoptera</taxon>
        <taxon>Endopterygota</taxon>
        <taxon>Diptera</taxon>
        <taxon>Nematocera</taxon>
        <taxon>Chironomoidea</taxon>
        <taxon>Chironomidae</taxon>
        <taxon>Chironominae</taxon>
        <taxon>Chironomus</taxon>
    </lineage>
</organism>
<feature type="compositionally biased region" description="Acidic residues" evidence="3">
    <location>
        <begin position="158"/>
        <end position="167"/>
    </location>
</feature>
<keyword evidence="6" id="KW-1185">Reference proteome</keyword>
<feature type="compositionally biased region" description="Basic and acidic residues" evidence="3">
    <location>
        <begin position="183"/>
        <end position="198"/>
    </location>
</feature>
<reference evidence="5" key="1">
    <citation type="submission" date="2022-01" db="EMBL/GenBank/DDBJ databases">
        <authorList>
            <person name="King R."/>
        </authorList>
    </citation>
    <scope>NUCLEOTIDE SEQUENCE</scope>
</reference>
<dbReference type="Proteomes" id="UP001153620">
    <property type="component" value="Chromosome 2"/>
</dbReference>
<dbReference type="InterPro" id="IPR033194">
    <property type="entry name" value="MFAP1"/>
</dbReference>
<dbReference type="Pfam" id="PF06991">
    <property type="entry name" value="MFAP1"/>
    <property type="match status" value="1"/>
</dbReference>
<feature type="compositionally biased region" description="Basic and acidic residues" evidence="3">
    <location>
        <begin position="65"/>
        <end position="76"/>
    </location>
</feature>
<dbReference type="EMBL" id="OU895878">
    <property type="protein sequence ID" value="CAG9806102.1"/>
    <property type="molecule type" value="Genomic_DNA"/>
</dbReference>
<proteinExistence type="inferred from homology"/>
<feature type="domain" description="Micro-fibrillar-associated protein 1 C-terminal" evidence="4">
    <location>
        <begin position="212"/>
        <end position="423"/>
    </location>
</feature>
<feature type="compositionally biased region" description="Acidic residues" evidence="3">
    <location>
        <begin position="206"/>
        <end position="217"/>
    </location>
</feature>
<evidence type="ECO:0000256" key="2">
    <source>
        <dbReference type="SAM" id="Coils"/>
    </source>
</evidence>
<dbReference type="AlphaFoldDB" id="A0A9N9RYB6"/>
<reference evidence="5" key="2">
    <citation type="submission" date="2022-10" db="EMBL/GenBank/DDBJ databases">
        <authorList>
            <consortium name="ENA_rothamsted_submissions"/>
            <consortium name="culmorum"/>
            <person name="King R."/>
        </authorList>
    </citation>
    <scope>NUCLEOTIDE SEQUENCE</scope>
</reference>
<evidence type="ECO:0000256" key="1">
    <source>
        <dbReference type="ARBA" id="ARBA00008155"/>
    </source>
</evidence>
<protein>
    <recommendedName>
        <fullName evidence="4">Micro-fibrillar-associated protein 1 C-terminal domain-containing protein</fullName>
    </recommendedName>
</protein>
<evidence type="ECO:0000256" key="3">
    <source>
        <dbReference type="SAM" id="MobiDB-lite"/>
    </source>
</evidence>